<evidence type="ECO:0000256" key="2">
    <source>
        <dbReference type="ARBA" id="ARBA00004651"/>
    </source>
</evidence>
<dbReference type="GO" id="GO:0009055">
    <property type="term" value="F:electron transfer activity"/>
    <property type="evidence" value="ECO:0007669"/>
    <property type="project" value="InterPro"/>
</dbReference>
<feature type="transmembrane region" description="Helical" evidence="13">
    <location>
        <begin position="134"/>
        <end position="155"/>
    </location>
</feature>
<evidence type="ECO:0000256" key="13">
    <source>
        <dbReference type="SAM" id="Phobius"/>
    </source>
</evidence>
<evidence type="ECO:0000256" key="1">
    <source>
        <dbReference type="ARBA" id="ARBA00001971"/>
    </source>
</evidence>
<keyword evidence="5" id="KW-1003">Cell membrane</keyword>
<evidence type="ECO:0000256" key="12">
    <source>
        <dbReference type="ARBA" id="ARBA00023136"/>
    </source>
</evidence>
<evidence type="ECO:0000256" key="3">
    <source>
        <dbReference type="ARBA" id="ARBA00010747"/>
    </source>
</evidence>
<evidence type="ECO:0000256" key="8">
    <source>
        <dbReference type="ARBA" id="ARBA00022723"/>
    </source>
</evidence>
<keyword evidence="8" id="KW-0479">Metal-binding</keyword>
<comment type="subcellular location">
    <subcellularLocation>
        <location evidence="2">Cell membrane</location>
        <topology evidence="2">Multi-pass membrane protein</topology>
    </subcellularLocation>
</comment>
<dbReference type="InterPro" id="IPR016174">
    <property type="entry name" value="Di-haem_cyt_TM"/>
</dbReference>
<keyword evidence="9" id="KW-0249">Electron transport</keyword>
<dbReference type="GO" id="GO:0008863">
    <property type="term" value="F:formate dehydrogenase (NAD+) activity"/>
    <property type="evidence" value="ECO:0007669"/>
    <property type="project" value="InterPro"/>
</dbReference>
<keyword evidence="6" id="KW-0349">Heme</keyword>
<feature type="transmembrane region" description="Helical" evidence="13">
    <location>
        <begin position="268"/>
        <end position="287"/>
    </location>
</feature>
<evidence type="ECO:0000256" key="11">
    <source>
        <dbReference type="ARBA" id="ARBA00023004"/>
    </source>
</evidence>
<evidence type="ECO:0000256" key="5">
    <source>
        <dbReference type="ARBA" id="ARBA00022475"/>
    </source>
</evidence>
<feature type="transmembrane region" description="Helical" evidence="13">
    <location>
        <begin position="175"/>
        <end position="196"/>
    </location>
</feature>
<dbReference type="GO" id="GO:0036397">
    <property type="term" value="F:formate dehydrogenase (quinone) activity"/>
    <property type="evidence" value="ECO:0007669"/>
    <property type="project" value="TreeGrafter"/>
</dbReference>
<evidence type="ECO:0000313" key="16">
    <source>
        <dbReference type="Proteomes" id="UP000189935"/>
    </source>
</evidence>
<dbReference type="GO" id="GO:0046872">
    <property type="term" value="F:metal ion binding"/>
    <property type="evidence" value="ECO:0007669"/>
    <property type="project" value="UniProtKB-KW"/>
</dbReference>
<dbReference type="GO" id="GO:0022904">
    <property type="term" value="P:respiratory electron transport chain"/>
    <property type="evidence" value="ECO:0007669"/>
    <property type="project" value="InterPro"/>
</dbReference>
<comment type="similarity">
    <text evidence="3">Belongs to the formate dehydrogenase gamma subunit family.</text>
</comment>
<evidence type="ECO:0000256" key="7">
    <source>
        <dbReference type="ARBA" id="ARBA00022692"/>
    </source>
</evidence>
<feature type="transmembrane region" description="Helical" evidence="13">
    <location>
        <begin position="232"/>
        <end position="256"/>
    </location>
</feature>
<evidence type="ECO:0000256" key="10">
    <source>
        <dbReference type="ARBA" id="ARBA00022989"/>
    </source>
</evidence>
<protein>
    <submittedName>
        <fullName evidence="15">Formate dehydrogenase gamma subunit</fullName>
    </submittedName>
</protein>
<sequence>MIFLARIRLAILLVMLLLGIAVFGPAIAQKLNPDGTPNPTASVTSERDLLKQFPRIEGRIVIPDQKASVLIQPAGRMWQYFHEVLLHWGAAIVILGTVALLGLAYLMIGRVRIAEGRSGKKILRFKAFERFSHWLTAVSFVVLGLTGLNITFGKILLLPAVGPDAFSEISEAAKYVHNFTSFSFMVGLILITVIFFRDNIFGRVDLEWLKQGGGFIKNKHAPAGRFNLGEKLVYWFSLAAGVAVSVSGVVLLFPFYGTNIADMQIAQVVHAVVAVLFVALILGHIYIGTLGMEGAFEAMGTGEVDLNWAKEHHDLWLAQQLANQDRQGQPSATPAE</sequence>
<keyword evidence="10 13" id="KW-1133">Transmembrane helix</keyword>
<dbReference type="Proteomes" id="UP000189935">
    <property type="component" value="Chromosome I"/>
</dbReference>
<comment type="cofactor">
    <cofactor evidence="1">
        <name>heme</name>
        <dbReference type="ChEBI" id="CHEBI:30413"/>
    </cofactor>
</comment>
<dbReference type="GO" id="GO:0009326">
    <property type="term" value="C:formate dehydrogenase complex"/>
    <property type="evidence" value="ECO:0007669"/>
    <property type="project" value="InterPro"/>
</dbReference>
<dbReference type="PANTHER" id="PTHR30074:SF6">
    <property type="entry name" value="FORMATE DEHYDROGENASE GAMMA SUBUNIT"/>
    <property type="match status" value="1"/>
</dbReference>
<proteinExistence type="inferred from homology"/>
<dbReference type="SUPFAM" id="SSF81342">
    <property type="entry name" value="Transmembrane di-heme cytochromes"/>
    <property type="match status" value="1"/>
</dbReference>
<dbReference type="NCBIfam" id="TIGR01583">
    <property type="entry name" value="formate-DH-gamm"/>
    <property type="match status" value="1"/>
</dbReference>
<keyword evidence="12 13" id="KW-0472">Membrane</keyword>
<keyword evidence="11" id="KW-0408">Iron</keyword>
<evidence type="ECO:0000259" key="14">
    <source>
        <dbReference type="Pfam" id="PF01292"/>
    </source>
</evidence>
<dbReference type="GO" id="GO:0005886">
    <property type="term" value="C:plasma membrane"/>
    <property type="evidence" value="ECO:0007669"/>
    <property type="project" value="UniProtKB-SubCell"/>
</dbReference>
<dbReference type="RefSeq" id="WP_079545798.1">
    <property type="nucleotide sequence ID" value="NZ_LT670844.1"/>
</dbReference>
<dbReference type="FunFam" id="1.20.950.20:FF:000002">
    <property type="entry name" value="Formate dehydrogenase cytochrome b556 subunit"/>
    <property type="match status" value="1"/>
</dbReference>
<keyword evidence="7 13" id="KW-0812">Transmembrane</keyword>
<dbReference type="Pfam" id="PF01292">
    <property type="entry name" value="Ni_hydr_CYTB"/>
    <property type="match status" value="1"/>
</dbReference>
<name>A0A1M7DNS9_9BRAD</name>
<accession>A0A1M7DNS9</accession>
<dbReference type="InterPro" id="IPR011577">
    <property type="entry name" value="Cyt_b561_bac/Ni-Hgenase"/>
</dbReference>
<dbReference type="PANTHER" id="PTHR30074">
    <property type="entry name" value="FORMATE DEHYDROGENASE, NITRATE-INDUCIBLE, CYTOCHROME B556 FDN SUBUNIT"/>
    <property type="match status" value="1"/>
</dbReference>
<evidence type="ECO:0000256" key="4">
    <source>
        <dbReference type="ARBA" id="ARBA00022448"/>
    </source>
</evidence>
<organism evidence="15 16">
    <name type="scientific">Bradyrhizobium lablabi</name>
    <dbReference type="NCBI Taxonomy" id="722472"/>
    <lineage>
        <taxon>Bacteria</taxon>
        <taxon>Pseudomonadati</taxon>
        <taxon>Pseudomonadota</taxon>
        <taxon>Alphaproteobacteria</taxon>
        <taxon>Hyphomicrobiales</taxon>
        <taxon>Nitrobacteraceae</taxon>
        <taxon>Bradyrhizobium</taxon>
    </lineage>
</organism>
<dbReference type="OrthoDB" id="9790598at2"/>
<feature type="domain" description="Cytochrome b561 bacterial/Ni-hydrogenase" evidence="14">
    <location>
        <begin position="124"/>
        <end position="302"/>
    </location>
</feature>
<evidence type="ECO:0000256" key="9">
    <source>
        <dbReference type="ARBA" id="ARBA00022982"/>
    </source>
</evidence>
<dbReference type="GO" id="GO:0009061">
    <property type="term" value="P:anaerobic respiration"/>
    <property type="evidence" value="ECO:0007669"/>
    <property type="project" value="TreeGrafter"/>
</dbReference>
<evidence type="ECO:0000313" key="15">
    <source>
        <dbReference type="EMBL" id="SHL81058.1"/>
    </source>
</evidence>
<dbReference type="GO" id="GO:0015944">
    <property type="term" value="P:formate oxidation"/>
    <property type="evidence" value="ECO:0007669"/>
    <property type="project" value="UniProtKB-ARBA"/>
</dbReference>
<reference evidence="15 16" key="1">
    <citation type="submission" date="2016-11" db="EMBL/GenBank/DDBJ databases">
        <authorList>
            <person name="Jaros S."/>
            <person name="Januszkiewicz K."/>
            <person name="Wedrychowicz H."/>
        </authorList>
    </citation>
    <scope>NUCLEOTIDE SEQUENCE [LARGE SCALE GENOMIC DNA]</scope>
    <source>
        <strain evidence="15 16">GAS499</strain>
    </source>
</reference>
<gene>
    <name evidence="15" type="ORF">SAMN05444159_6876</name>
</gene>
<evidence type="ECO:0000256" key="6">
    <source>
        <dbReference type="ARBA" id="ARBA00022617"/>
    </source>
</evidence>
<dbReference type="Gene3D" id="1.20.950.20">
    <property type="entry name" value="Transmembrane di-heme cytochromes, Chain C"/>
    <property type="match status" value="1"/>
</dbReference>
<feature type="transmembrane region" description="Helical" evidence="13">
    <location>
        <begin position="85"/>
        <end position="113"/>
    </location>
</feature>
<keyword evidence="4" id="KW-0813">Transport</keyword>
<dbReference type="InterPro" id="IPR006471">
    <property type="entry name" value="Formate_DH_gsu"/>
</dbReference>
<dbReference type="EMBL" id="LT670844">
    <property type="protein sequence ID" value="SHL81058.1"/>
    <property type="molecule type" value="Genomic_DNA"/>
</dbReference>
<dbReference type="InterPro" id="IPR051817">
    <property type="entry name" value="FDH_cytochrome_b556_subunit"/>
</dbReference>
<dbReference type="AlphaFoldDB" id="A0A1M7DNS9"/>